<evidence type="ECO:0000256" key="5">
    <source>
        <dbReference type="ARBA" id="ARBA00023180"/>
    </source>
</evidence>
<dbReference type="PANTHER" id="PTHR11010">
    <property type="entry name" value="PROTEASE S28 PRO-X CARBOXYPEPTIDASE-RELATED"/>
    <property type="match status" value="1"/>
</dbReference>
<evidence type="ECO:0000256" key="1">
    <source>
        <dbReference type="ARBA" id="ARBA00011079"/>
    </source>
</evidence>
<evidence type="ECO:0000256" key="2">
    <source>
        <dbReference type="ARBA" id="ARBA00022670"/>
    </source>
</evidence>
<sequence>MKIPAGALTGALLPFGPWAAPKAALTGVSYDDFSRPSARAVVRQAGAAATCERFQQPIDHKNPSFGSWNQIYCVNPQWWAGPGSPVIFTTPGENPISTAVYASQGFSFLSNTTMTGAYAEALGAAVVVVEHRYFGGSSPYEGFDAKTLQYLTMEQAASDMVNFAQNVQFPFDREQSSVASKTPWIYFGSSYAGTLGSWIEHFHPGVFYGYHLSSASVEVNTENWYYYDTIRKGIDAFRGDTECTRALGEVIEFVDRYLLAEERDEAKIDAVKQFFGASFPIEDDDFAYALATPFRYWQETGGYRAVLDMCDAIVGGFDTVDDPDLGKIPTTVVSFAAYFRMNFRDNTCTYLDTWGQQDPLWCLNTHDIYNPFFISRTLGNPWRTWYWFLCNEPLASWTTGAPPGQPSIVSRKIVASYWQRQCEMHFPPVGDKTYGSSDGRRTPASLNQETGGWSRKLDEARVIWTNGEFDPWRETSMASENRPGGPLQSSGNVYSFVIKNAAHADDAFMPRALRNLGLSVNPEVVKVQEQAIEIVKKWVAQGLVEKGAVILGLCHTEVSADAGPPADLYLRELRAPDRPGPCLSPAASSQPSPWPLQFIQPLPMGN</sequence>
<evidence type="ECO:0000313" key="6">
    <source>
        <dbReference type="EMBL" id="KAL1843835.1"/>
    </source>
</evidence>
<organism evidence="6 7">
    <name type="scientific">Humicola insolens</name>
    <name type="common">Soft-rot fungus</name>
    <dbReference type="NCBI Taxonomy" id="85995"/>
    <lineage>
        <taxon>Eukaryota</taxon>
        <taxon>Fungi</taxon>
        <taxon>Dikarya</taxon>
        <taxon>Ascomycota</taxon>
        <taxon>Pezizomycotina</taxon>
        <taxon>Sordariomycetes</taxon>
        <taxon>Sordariomycetidae</taxon>
        <taxon>Sordariales</taxon>
        <taxon>Chaetomiaceae</taxon>
        <taxon>Mycothermus</taxon>
    </lineage>
</organism>
<evidence type="ECO:0008006" key="8">
    <source>
        <dbReference type="Google" id="ProtNLM"/>
    </source>
</evidence>
<reference evidence="6 7" key="1">
    <citation type="journal article" date="2024" name="Commun. Biol.">
        <title>Comparative genomic analysis of thermophilic fungi reveals convergent evolutionary adaptations and gene losses.</title>
        <authorList>
            <person name="Steindorff A.S."/>
            <person name="Aguilar-Pontes M.V."/>
            <person name="Robinson A.J."/>
            <person name="Andreopoulos B."/>
            <person name="LaButti K."/>
            <person name="Kuo A."/>
            <person name="Mondo S."/>
            <person name="Riley R."/>
            <person name="Otillar R."/>
            <person name="Haridas S."/>
            <person name="Lipzen A."/>
            <person name="Grimwood J."/>
            <person name="Schmutz J."/>
            <person name="Clum A."/>
            <person name="Reid I.D."/>
            <person name="Moisan M.C."/>
            <person name="Butler G."/>
            <person name="Nguyen T.T.M."/>
            <person name="Dewar K."/>
            <person name="Conant G."/>
            <person name="Drula E."/>
            <person name="Henrissat B."/>
            <person name="Hansel C."/>
            <person name="Singer S."/>
            <person name="Hutchinson M.I."/>
            <person name="de Vries R.P."/>
            <person name="Natvig D.O."/>
            <person name="Powell A.J."/>
            <person name="Tsang A."/>
            <person name="Grigoriev I.V."/>
        </authorList>
    </citation>
    <scope>NUCLEOTIDE SEQUENCE [LARGE SCALE GENOMIC DNA]</scope>
    <source>
        <strain evidence="6 7">CBS 620.91</strain>
    </source>
</reference>
<keyword evidence="7" id="KW-1185">Reference proteome</keyword>
<keyword evidence="3" id="KW-0732">Signal</keyword>
<evidence type="ECO:0000256" key="3">
    <source>
        <dbReference type="ARBA" id="ARBA00022729"/>
    </source>
</evidence>
<comment type="caution">
    <text evidence="6">The sequence shown here is derived from an EMBL/GenBank/DDBJ whole genome shotgun (WGS) entry which is preliminary data.</text>
</comment>
<dbReference type="Gene3D" id="3.40.50.1820">
    <property type="entry name" value="alpha/beta hydrolase"/>
    <property type="match status" value="1"/>
</dbReference>
<keyword evidence="5" id="KW-0325">Glycoprotein</keyword>
<dbReference type="EMBL" id="JAZGSY010000008">
    <property type="protein sequence ID" value="KAL1843835.1"/>
    <property type="molecule type" value="Genomic_DNA"/>
</dbReference>
<dbReference type="InterPro" id="IPR029058">
    <property type="entry name" value="AB_hydrolase_fold"/>
</dbReference>
<dbReference type="Proteomes" id="UP001583172">
    <property type="component" value="Unassembled WGS sequence"/>
</dbReference>
<dbReference type="InterPro" id="IPR042269">
    <property type="entry name" value="Ser_carbopepase_S28_SKS"/>
</dbReference>
<keyword evidence="2" id="KW-0645">Protease</keyword>
<dbReference type="PANTHER" id="PTHR11010:SF23">
    <property type="entry name" value="SERINE PEPTIDASE"/>
    <property type="match status" value="1"/>
</dbReference>
<name>A0ABR3VQS0_HUMIN</name>
<keyword evidence="4" id="KW-0378">Hydrolase</keyword>
<proteinExistence type="inferred from homology"/>
<dbReference type="InterPro" id="IPR008758">
    <property type="entry name" value="Peptidase_S28"/>
</dbReference>
<dbReference type="Gene3D" id="1.20.120.980">
    <property type="entry name" value="Serine carboxypeptidase S28, SKS domain"/>
    <property type="match status" value="1"/>
</dbReference>
<protein>
    <recommendedName>
        <fullName evidence="8">Serine peptidase</fullName>
    </recommendedName>
</protein>
<accession>A0ABR3VQS0</accession>
<dbReference type="SUPFAM" id="SSF53474">
    <property type="entry name" value="alpha/beta-Hydrolases"/>
    <property type="match status" value="1"/>
</dbReference>
<evidence type="ECO:0000256" key="4">
    <source>
        <dbReference type="ARBA" id="ARBA00022801"/>
    </source>
</evidence>
<gene>
    <name evidence="6" type="ORF">VTJ49DRAFT_7186</name>
</gene>
<evidence type="ECO:0000313" key="7">
    <source>
        <dbReference type="Proteomes" id="UP001583172"/>
    </source>
</evidence>
<comment type="similarity">
    <text evidence="1">Belongs to the peptidase S28 family.</text>
</comment>
<dbReference type="Pfam" id="PF05577">
    <property type="entry name" value="Peptidase_S28"/>
    <property type="match status" value="1"/>
</dbReference>